<dbReference type="EMBL" id="VFOR01000004">
    <property type="protein sequence ID" value="TQL56563.1"/>
    <property type="molecule type" value="Genomic_DNA"/>
</dbReference>
<dbReference type="Proteomes" id="UP000316196">
    <property type="component" value="Unassembled WGS sequence"/>
</dbReference>
<keyword evidence="2" id="KW-1185">Reference proteome</keyword>
<dbReference type="AlphaFoldDB" id="A0A542Z896"/>
<dbReference type="SUPFAM" id="SSF46785">
    <property type="entry name" value="Winged helix' DNA-binding domain"/>
    <property type="match status" value="1"/>
</dbReference>
<protein>
    <submittedName>
        <fullName evidence="1">FeoC-like transcriptional regulator</fullName>
    </submittedName>
</protein>
<dbReference type="RefSeq" id="WP_170210091.1">
    <property type="nucleotide sequence ID" value="NZ_BAAAMD010000002.1"/>
</dbReference>
<evidence type="ECO:0000313" key="2">
    <source>
        <dbReference type="Proteomes" id="UP000316196"/>
    </source>
</evidence>
<gene>
    <name evidence="1" type="ORF">FB460_2453</name>
</gene>
<accession>A0A542Z896</accession>
<dbReference type="InterPro" id="IPR036390">
    <property type="entry name" value="WH_DNA-bd_sf"/>
</dbReference>
<sequence>MRQVLDAITAGATGHRAICEHTGLGPGMVEAALHQLERMNMLEREEIGSACPSDGCGSCGSASTCVAPATGRGPVFLTLRRRTD</sequence>
<dbReference type="Gene3D" id="1.10.10.10">
    <property type="entry name" value="Winged helix-like DNA-binding domain superfamily/Winged helix DNA-binding domain"/>
    <property type="match status" value="1"/>
</dbReference>
<comment type="caution">
    <text evidence="1">The sequence shown here is derived from an EMBL/GenBank/DDBJ whole genome shotgun (WGS) entry which is preliminary data.</text>
</comment>
<organism evidence="1 2">
    <name type="scientific">Propioniferax innocua</name>
    <dbReference type="NCBI Taxonomy" id="1753"/>
    <lineage>
        <taxon>Bacteria</taxon>
        <taxon>Bacillati</taxon>
        <taxon>Actinomycetota</taxon>
        <taxon>Actinomycetes</taxon>
        <taxon>Propionibacteriales</taxon>
        <taxon>Propionibacteriaceae</taxon>
        <taxon>Propioniferax</taxon>
    </lineage>
</organism>
<reference evidence="1 2" key="1">
    <citation type="submission" date="2019-06" db="EMBL/GenBank/DDBJ databases">
        <title>Sequencing the genomes of 1000 actinobacteria strains.</title>
        <authorList>
            <person name="Klenk H.-P."/>
        </authorList>
    </citation>
    <scope>NUCLEOTIDE SEQUENCE [LARGE SCALE GENOMIC DNA]</scope>
    <source>
        <strain evidence="1 2">DSM 8251</strain>
    </source>
</reference>
<dbReference type="InterPro" id="IPR036388">
    <property type="entry name" value="WH-like_DNA-bd_sf"/>
</dbReference>
<evidence type="ECO:0000313" key="1">
    <source>
        <dbReference type="EMBL" id="TQL56563.1"/>
    </source>
</evidence>
<name>A0A542Z896_9ACTN</name>
<proteinExistence type="predicted"/>